<dbReference type="InterPro" id="IPR029063">
    <property type="entry name" value="SAM-dependent_MTases_sf"/>
</dbReference>
<gene>
    <name evidence="2" type="ORF">KCG48_12245</name>
</gene>
<evidence type="ECO:0000259" key="1">
    <source>
        <dbReference type="Pfam" id="PF13649"/>
    </source>
</evidence>
<protein>
    <submittedName>
        <fullName evidence="2">Class I SAM-dependent methyltransferase</fullName>
    </submittedName>
</protein>
<comment type="caution">
    <text evidence="2">The sequence shown here is derived from an EMBL/GenBank/DDBJ whole genome shotgun (WGS) entry which is preliminary data.</text>
</comment>
<dbReference type="CDD" id="cd02440">
    <property type="entry name" value="AdoMet_MTases"/>
    <property type="match status" value="1"/>
</dbReference>
<dbReference type="GO" id="GO:0032259">
    <property type="term" value="P:methylation"/>
    <property type="evidence" value="ECO:0007669"/>
    <property type="project" value="UniProtKB-KW"/>
</dbReference>
<dbReference type="Gene3D" id="3.40.50.150">
    <property type="entry name" value="Vaccinia Virus protein VP39"/>
    <property type="match status" value="1"/>
</dbReference>
<organism evidence="2 3">
    <name type="scientific">Proteiniclasticum sediminis</name>
    <dbReference type="NCBI Taxonomy" id="2804028"/>
    <lineage>
        <taxon>Bacteria</taxon>
        <taxon>Bacillati</taxon>
        <taxon>Bacillota</taxon>
        <taxon>Clostridia</taxon>
        <taxon>Eubacteriales</taxon>
        <taxon>Clostridiaceae</taxon>
        <taxon>Proteiniclasticum</taxon>
    </lineage>
</organism>
<dbReference type="AlphaFoldDB" id="A0A941CQL0"/>
<evidence type="ECO:0000313" key="3">
    <source>
        <dbReference type="Proteomes" id="UP000675379"/>
    </source>
</evidence>
<dbReference type="SUPFAM" id="SSF53335">
    <property type="entry name" value="S-adenosyl-L-methionine-dependent methyltransferases"/>
    <property type="match status" value="1"/>
</dbReference>
<proteinExistence type="predicted"/>
<dbReference type="Proteomes" id="UP000675379">
    <property type="component" value="Unassembled WGS sequence"/>
</dbReference>
<sequence length="204" mass="23229">MWQDDPSSPSLPGNASFSWLGKYLPEQRPLRILSVGCGLCREGEYLLEKGAELTGIDLDEVSLAKARHRMPQAVFHCRDASQFEVPENQRFDVVLIRRPDIALHPQRWKQILIRSQHWLKGYGRVILTTPEKMEAQMIETWLQDMNHGEVIRMNENLEQEREVLVVNAAEVLNTPKPSPVLPLGVISWDDGEGLMCDLETGQCS</sequence>
<dbReference type="EMBL" id="JAGSCS010000020">
    <property type="protein sequence ID" value="MBR0577085.1"/>
    <property type="molecule type" value="Genomic_DNA"/>
</dbReference>
<keyword evidence="2" id="KW-0489">Methyltransferase</keyword>
<keyword evidence="2" id="KW-0808">Transferase</keyword>
<dbReference type="GO" id="GO:0008168">
    <property type="term" value="F:methyltransferase activity"/>
    <property type="evidence" value="ECO:0007669"/>
    <property type="project" value="UniProtKB-KW"/>
</dbReference>
<accession>A0A941CQL0</accession>
<evidence type="ECO:0000313" key="2">
    <source>
        <dbReference type="EMBL" id="MBR0577085.1"/>
    </source>
</evidence>
<reference evidence="2" key="1">
    <citation type="submission" date="2021-04" db="EMBL/GenBank/DDBJ databases">
        <title>Proteiniclasticum sedimins sp. nov., an obligate anaerobic bacterium isolated from anaerobic sludge.</title>
        <authorList>
            <person name="Liu J."/>
        </authorList>
    </citation>
    <scope>NUCLEOTIDE SEQUENCE</scope>
    <source>
        <strain evidence="2">BAD-10</strain>
    </source>
</reference>
<dbReference type="InterPro" id="IPR041698">
    <property type="entry name" value="Methyltransf_25"/>
</dbReference>
<keyword evidence="3" id="KW-1185">Reference proteome</keyword>
<feature type="domain" description="Methyltransferase" evidence="1">
    <location>
        <begin position="32"/>
        <end position="120"/>
    </location>
</feature>
<dbReference type="Pfam" id="PF13649">
    <property type="entry name" value="Methyltransf_25"/>
    <property type="match status" value="1"/>
</dbReference>
<name>A0A941CQL0_9CLOT</name>